<dbReference type="EMBL" id="JACHKT010000017">
    <property type="protein sequence ID" value="MBB6003836.1"/>
    <property type="molecule type" value="Genomic_DNA"/>
</dbReference>
<comment type="caution">
    <text evidence="4">The sequence shown here is derived from an EMBL/GenBank/DDBJ whole genome shotgun (WGS) entry which is preliminary data.</text>
</comment>
<comment type="similarity">
    <text evidence="1">Belongs to the N(4)/N(6)-methyltransferase family.</text>
</comment>
<sequence length="335" mass="38736">MKNWKEYLLSFSDILSRFSTIQHENYIDSITYKLNTGEKLNKISLEKEAKKYGITNVREVKEQTEYALVGIYRKMAHDKTKTIEERFYSIVEFYKRQVNLSLCTSTSVLLQQYSTAAPIAYLMGIYCGINKPHKSSLYFEPSAGNGLLTIAGYPENFEVNELDDIRIVNLQRDNYIKITKRDSSNQDFFRDKIKKFDAVITNPPFGALEKYEYQDFGAYTIKDLDHVMSILALSTMKDSGKSAIIIGGHTNYDEVGRIQAGKNRIFLNYLYSHYNVQDVININGDLYSRMGTSFNIRLILIDGRKNEVSGYAPLQNKIESNQINTFQELYQRIFQ</sequence>
<dbReference type="Gene3D" id="3.40.50.150">
    <property type="entry name" value="Vaccinia Virus protein VP39"/>
    <property type="match status" value="1"/>
</dbReference>
<dbReference type="GO" id="GO:0032259">
    <property type="term" value="P:methylation"/>
    <property type="evidence" value="ECO:0007669"/>
    <property type="project" value="UniProtKB-KW"/>
</dbReference>
<dbReference type="PRINTS" id="PR00507">
    <property type="entry name" value="N12N6MTFRASE"/>
</dbReference>
<keyword evidence="5" id="KW-1185">Reference proteome</keyword>
<dbReference type="Proteomes" id="UP000524404">
    <property type="component" value="Unassembled WGS sequence"/>
</dbReference>
<feature type="domain" description="DNA methylase adenine-specific" evidence="3">
    <location>
        <begin position="174"/>
        <end position="296"/>
    </location>
</feature>
<proteinExistence type="inferred from homology"/>
<evidence type="ECO:0000256" key="1">
    <source>
        <dbReference type="ARBA" id="ARBA00006594"/>
    </source>
</evidence>
<evidence type="ECO:0000256" key="2">
    <source>
        <dbReference type="ARBA" id="ARBA00022747"/>
    </source>
</evidence>
<protein>
    <submittedName>
        <fullName evidence="4">Putative RNA methylase</fullName>
    </submittedName>
</protein>
<dbReference type="InterPro" id="IPR002052">
    <property type="entry name" value="DNA_methylase_N6_adenine_CS"/>
</dbReference>
<dbReference type="GO" id="GO:0008170">
    <property type="term" value="F:N-methyltransferase activity"/>
    <property type="evidence" value="ECO:0007669"/>
    <property type="project" value="InterPro"/>
</dbReference>
<accession>A0A841ELM3</accession>
<dbReference type="InterPro" id="IPR029063">
    <property type="entry name" value="SAM-dependent_MTases_sf"/>
</dbReference>
<evidence type="ECO:0000313" key="5">
    <source>
        <dbReference type="Proteomes" id="UP000524404"/>
    </source>
</evidence>
<dbReference type="AlphaFoldDB" id="A0A841ELM3"/>
<keyword evidence="2" id="KW-0680">Restriction system</keyword>
<evidence type="ECO:0000313" key="4">
    <source>
        <dbReference type="EMBL" id="MBB6003836.1"/>
    </source>
</evidence>
<keyword evidence="4" id="KW-0808">Transferase</keyword>
<dbReference type="GO" id="GO:0003677">
    <property type="term" value="F:DNA binding"/>
    <property type="evidence" value="ECO:0007669"/>
    <property type="project" value="InterPro"/>
</dbReference>
<name>A0A841ELM3_9BACT</name>
<dbReference type="PROSITE" id="PS00092">
    <property type="entry name" value="N6_MTASE"/>
    <property type="match status" value="1"/>
</dbReference>
<keyword evidence="4" id="KW-0489">Methyltransferase</keyword>
<reference evidence="4 5" key="1">
    <citation type="submission" date="2020-08" db="EMBL/GenBank/DDBJ databases">
        <title>Functional genomics of gut bacteria from endangered species of beetles.</title>
        <authorList>
            <person name="Carlos-Shanley C."/>
        </authorList>
    </citation>
    <scope>NUCLEOTIDE SEQUENCE [LARGE SCALE GENOMIC DNA]</scope>
    <source>
        <strain evidence="4 5">S00070</strain>
    </source>
</reference>
<dbReference type="GO" id="GO:0009307">
    <property type="term" value="P:DNA restriction-modification system"/>
    <property type="evidence" value="ECO:0007669"/>
    <property type="project" value="UniProtKB-KW"/>
</dbReference>
<dbReference type="Pfam" id="PF02384">
    <property type="entry name" value="N6_Mtase"/>
    <property type="match status" value="1"/>
</dbReference>
<dbReference type="SUPFAM" id="SSF53335">
    <property type="entry name" value="S-adenosyl-L-methionine-dependent methyltransferases"/>
    <property type="match status" value="1"/>
</dbReference>
<evidence type="ECO:0000259" key="3">
    <source>
        <dbReference type="Pfam" id="PF02384"/>
    </source>
</evidence>
<dbReference type="InterPro" id="IPR003356">
    <property type="entry name" value="DNA_methylase_A-5"/>
</dbReference>
<gene>
    <name evidence="4" type="ORF">HNP25_002495</name>
</gene>
<organism evidence="4 5">
    <name type="scientific">Arcicella rosea</name>
    <dbReference type="NCBI Taxonomy" id="502909"/>
    <lineage>
        <taxon>Bacteria</taxon>
        <taxon>Pseudomonadati</taxon>
        <taxon>Bacteroidota</taxon>
        <taxon>Cytophagia</taxon>
        <taxon>Cytophagales</taxon>
        <taxon>Flectobacillaceae</taxon>
        <taxon>Arcicella</taxon>
    </lineage>
</organism>